<dbReference type="Gene3D" id="3.40.30.10">
    <property type="entry name" value="Glutaredoxin"/>
    <property type="match status" value="1"/>
</dbReference>
<sequence length="203" mass="21013">MTTRVKASGLLILAGLVVLTVAALKPAAPYHPVTPTMRTAAGAATGRRVTSLEAIGSDGRSHAPATEAIDRPLVLIFIQDGCPCSESADPYFQALQAAYGARASFLGVIDGDLATARDWSARHGARHPILADPDKRIITACEAERSAYVMLVAPGGAIAELWPGYSASTLTEIGARLARLTGLGEVPLATEGAPTEMVSGCSF</sequence>
<organism evidence="1 2">
    <name type="scientific">Paludisphaera borealis</name>
    <dbReference type="NCBI Taxonomy" id="1387353"/>
    <lineage>
        <taxon>Bacteria</taxon>
        <taxon>Pseudomonadati</taxon>
        <taxon>Planctomycetota</taxon>
        <taxon>Planctomycetia</taxon>
        <taxon>Isosphaerales</taxon>
        <taxon>Isosphaeraceae</taxon>
        <taxon>Paludisphaera</taxon>
    </lineage>
</organism>
<accession>A0A1U7CUW3</accession>
<dbReference type="KEGG" id="pbor:BSF38_04289"/>
<dbReference type="Proteomes" id="UP000186309">
    <property type="component" value="Chromosome"/>
</dbReference>
<name>A0A1U7CUW3_9BACT</name>
<protein>
    <submittedName>
        <fullName evidence="1">Uncharacterized protein</fullName>
    </submittedName>
</protein>
<evidence type="ECO:0000313" key="2">
    <source>
        <dbReference type="Proteomes" id="UP000186309"/>
    </source>
</evidence>
<reference evidence="2" key="1">
    <citation type="submission" date="2016-12" db="EMBL/GenBank/DDBJ databases">
        <title>Comparative genomics of four Isosphaeraceae planctomycetes: a common pool of plasmids and glycoside hydrolase genes.</title>
        <authorList>
            <person name="Ivanova A."/>
        </authorList>
    </citation>
    <scope>NUCLEOTIDE SEQUENCE [LARGE SCALE GENOMIC DNA]</scope>
    <source>
        <strain evidence="2">PX4</strain>
    </source>
</reference>
<gene>
    <name evidence="1" type="ORF">BSF38_04289</name>
</gene>
<dbReference type="STRING" id="1387353.BSF38_04289"/>
<evidence type="ECO:0000313" key="1">
    <source>
        <dbReference type="EMBL" id="APW62737.1"/>
    </source>
</evidence>
<proteinExistence type="predicted"/>
<keyword evidence="2" id="KW-1185">Reference proteome</keyword>
<dbReference type="InterPro" id="IPR036249">
    <property type="entry name" value="Thioredoxin-like_sf"/>
</dbReference>
<dbReference type="SUPFAM" id="SSF52833">
    <property type="entry name" value="Thioredoxin-like"/>
    <property type="match status" value="1"/>
</dbReference>
<dbReference type="AlphaFoldDB" id="A0A1U7CUW3"/>
<dbReference type="EMBL" id="CP019082">
    <property type="protein sequence ID" value="APW62737.1"/>
    <property type="molecule type" value="Genomic_DNA"/>
</dbReference>